<keyword evidence="2" id="KW-0813">Transport</keyword>
<dbReference type="InterPro" id="IPR015683">
    <property type="entry name" value="Ionotropic_Glu_rcpt"/>
</dbReference>
<dbReference type="PANTHER" id="PTHR18966">
    <property type="entry name" value="IONOTROPIC GLUTAMATE RECEPTOR"/>
    <property type="match status" value="1"/>
</dbReference>
<dbReference type="EMBL" id="JXLN01008900">
    <property type="protein sequence ID" value="KPM04471.1"/>
    <property type="molecule type" value="Genomic_DNA"/>
</dbReference>
<keyword evidence="8" id="KW-0472">Membrane</keyword>
<evidence type="ECO:0000313" key="16">
    <source>
        <dbReference type="EMBL" id="KPM04471.1"/>
    </source>
</evidence>
<dbReference type="VEuPathDB" id="VectorBase:SSCA005538"/>
<evidence type="ECO:0000256" key="8">
    <source>
        <dbReference type="ARBA" id="ARBA00023136"/>
    </source>
</evidence>
<evidence type="ECO:0000313" key="17">
    <source>
        <dbReference type="Proteomes" id="UP000616769"/>
    </source>
</evidence>
<evidence type="ECO:0000259" key="15">
    <source>
        <dbReference type="SMART" id="SM00079"/>
    </source>
</evidence>
<dbReference type="SUPFAM" id="SSF53850">
    <property type="entry name" value="Periplasmic binding protein-like II"/>
    <property type="match status" value="1"/>
</dbReference>
<feature type="domain" description="Ionotropic glutamate receptor C-terminal" evidence="15">
    <location>
        <begin position="1"/>
        <end position="308"/>
    </location>
</feature>
<keyword evidence="11" id="KW-0628">Postsynaptic cell membrane</keyword>
<dbReference type="Gene3D" id="1.10.287.70">
    <property type="match status" value="1"/>
</dbReference>
<comment type="caution">
    <text evidence="16">The sequence shown here is derived from an EMBL/GenBank/DDBJ whole genome shotgun (WGS) entry which is preliminary data.</text>
</comment>
<dbReference type="InterPro" id="IPR001320">
    <property type="entry name" value="Iontro_rcpt_C"/>
</dbReference>
<dbReference type="Pfam" id="PF10613">
    <property type="entry name" value="Lig_chan-Glu_bd"/>
    <property type="match status" value="1"/>
</dbReference>
<evidence type="ECO:0000256" key="13">
    <source>
        <dbReference type="ARBA" id="ARBA00023303"/>
    </source>
</evidence>
<protein>
    <submittedName>
        <fullName evidence="16">Glutamate receptor, ionotropic kainate 2-like protein 2</fullName>
    </submittedName>
</protein>
<dbReference type="FunFam" id="1.10.287.70:FF:000010">
    <property type="entry name" value="Putative glutamate receptor ionotropic kainate 1"/>
    <property type="match status" value="1"/>
</dbReference>
<sequence>MIGEVMRGEADIAVADLTINSNREQAVDFTYPFMSTGISIIYKKPTTKETSLWSFLSPFSTAVWICLLGAIVGISLIFFYVGRFTPYEWCNPHPCIHHDPVLENACNMRNSFWCSIGSLMQQGSDVAPKFVPTLKALSTRVISAIWYFFTLIIVSSYTANLAAFLTVEKVPFPFENVEQLAQQTKIKYGCLKNGATHKFFANSQIPLYQKMASFMEINPDVLMSSNAMGRENVEKQNGKYAFFMESATIEYITERYCNLTQVGGLLDSKGYGVATRKGAKIRASLSEVILKLQETGVLQQLKDRWWKQKGGGQCVAVPSSPLTELGLRNLGGVFVVLLVGSFFSLLLGFCEFLFKTQRSNVDKVSYIGFFTNETFLISSIFFHSLSLSLSLSNSSKTTFGNDLCQELKFVLSCQKATKVLRRSSMKSLSETPDRSTRYLMSNNLYETNPVTNPLSIIDDENLEFL</sequence>
<dbReference type="AlphaFoldDB" id="A0A132A0P3"/>
<organism evidence="16 17">
    <name type="scientific">Sarcoptes scabiei</name>
    <name type="common">Itch mite</name>
    <name type="synonym">Acarus scabiei</name>
    <dbReference type="NCBI Taxonomy" id="52283"/>
    <lineage>
        <taxon>Eukaryota</taxon>
        <taxon>Metazoa</taxon>
        <taxon>Ecdysozoa</taxon>
        <taxon>Arthropoda</taxon>
        <taxon>Chelicerata</taxon>
        <taxon>Arachnida</taxon>
        <taxon>Acari</taxon>
        <taxon>Acariformes</taxon>
        <taxon>Sarcoptiformes</taxon>
        <taxon>Astigmata</taxon>
        <taxon>Psoroptidia</taxon>
        <taxon>Sarcoptoidea</taxon>
        <taxon>Sarcoptidae</taxon>
        <taxon>Sarcoptinae</taxon>
        <taxon>Sarcoptes</taxon>
    </lineage>
</organism>
<evidence type="ECO:0000256" key="5">
    <source>
        <dbReference type="ARBA" id="ARBA00022989"/>
    </source>
</evidence>
<proteinExistence type="inferred from homology"/>
<evidence type="ECO:0000256" key="6">
    <source>
        <dbReference type="ARBA" id="ARBA00023018"/>
    </source>
</evidence>
<keyword evidence="7" id="KW-0406">Ion transport</keyword>
<dbReference type="Pfam" id="PF00060">
    <property type="entry name" value="Lig_chan"/>
    <property type="match status" value="1"/>
</dbReference>
<keyword evidence="4" id="KW-0812">Transmembrane</keyword>
<keyword evidence="9 16" id="KW-0675">Receptor</keyword>
<dbReference type="GO" id="GO:0045211">
    <property type="term" value="C:postsynaptic membrane"/>
    <property type="evidence" value="ECO:0007669"/>
    <property type="project" value="UniProtKB-SubCell"/>
</dbReference>
<evidence type="ECO:0000256" key="14">
    <source>
        <dbReference type="ARBA" id="ARBA00034104"/>
    </source>
</evidence>
<evidence type="ECO:0000256" key="10">
    <source>
        <dbReference type="ARBA" id="ARBA00023180"/>
    </source>
</evidence>
<dbReference type="InterPro" id="IPR019594">
    <property type="entry name" value="Glu/Gly-bd"/>
</dbReference>
<dbReference type="FunFam" id="3.40.190.10:FF:000061">
    <property type="entry name" value="Glutamate receptor, ionotropic kainate"/>
    <property type="match status" value="1"/>
</dbReference>
<evidence type="ECO:0000256" key="4">
    <source>
        <dbReference type="ARBA" id="ARBA00022692"/>
    </source>
</evidence>
<evidence type="ECO:0000256" key="1">
    <source>
        <dbReference type="ARBA" id="ARBA00008685"/>
    </source>
</evidence>
<keyword evidence="12" id="KW-1071">Ligand-gated ion channel</keyword>
<dbReference type="GO" id="GO:0015276">
    <property type="term" value="F:ligand-gated monoatomic ion channel activity"/>
    <property type="evidence" value="ECO:0007669"/>
    <property type="project" value="InterPro"/>
</dbReference>
<keyword evidence="10" id="KW-0325">Glycoprotein</keyword>
<reference evidence="16 17" key="1">
    <citation type="journal article" date="2015" name="Parasit. Vectors">
        <title>Draft genome of the scabies mite.</title>
        <authorList>
            <person name="Rider S.D.Jr."/>
            <person name="Morgan M.S."/>
            <person name="Arlian L.G."/>
        </authorList>
    </citation>
    <scope>NUCLEOTIDE SEQUENCE [LARGE SCALE GENOMIC DNA]</scope>
    <source>
        <strain evidence="16">Arlian Lab</strain>
    </source>
</reference>
<evidence type="ECO:0000256" key="3">
    <source>
        <dbReference type="ARBA" id="ARBA00022475"/>
    </source>
</evidence>
<name>A0A132A0P3_SARSC</name>
<evidence type="ECO:0000256" key="2">
    <source>
        <dbReference type="ARBA" id="ARBA00022448"/>
    </source>
</evidence>
<evidence type="ECO:0000256" key="9">
    <source>
        <dbReference type="ARBA" id="ARBA00023170"/>
    </source>
</evidence>
<dbReference type="Proteomes" id="UP000616769">
    <property type="component" value="Unassembled WGS sequence"/>
</dbReference>
<evidence type="ECO:0000256" key="11">
    <source>
        <dbReference type="ARBA" id="ARBA00023257"/>
    </source>
</evidence>
<dbReference type="OrthoDB" id="5984008at2759"/>
<dbReference type="SMART" id="SM00079">
    <property type="entry name" value="PBPe"/>
    <property type="match status" value="1"/>
</dbReference>
<accession>A0A132A0P3</accession>
<keyword evidence="6" id="KW-0770">Synapse</keyword>
<comment type="subcellular location">
    <subcellularLocation>
        <location evidence="14">Postsynaptic cell membrane</location>
        <topology evidence="14">Multi-pass membrane protein</topology>
    </subcellularLocation>
</comment>
<keyword evidence="13" id="KW-0407">Ion channel</keyword>
<keyword evidence="5" id="KW-1133">Transmembrane helix</keyword>
<keyword evidence="3" id="KW-1003">Cell membrane</keyword>
<evidence type="ECO:0000256" key="7">
    <source>
        <dbReference type="ARBA" id="ARBA00023065"/>
    </source>
</evidence>
<dbReference type="Gene3D" id="3.40.190.10">
    <property type="entry name" value="Periplasmic binding protein-like II"/>
    <property type="match status" value="2"/>
</dbReference>
<evidence type="ECO:0000256" key="12">
    <source>
        <dbReference type="ARBA" id="ARBA00023286"/>
    </source>
</evidence>
<gene>
    <name evidence="16" type="ORF">QR98_0029190</name>
</gene>
<comment type="similarity">
    <text evidence="1">Belongs to the glutamate-gated ion channel (TC 1.A.10.1) family.</text>
</comment>